<dbReference type="EMBL" id="JAUCMV010000003">
    <property type="protein sequence ID" value="KAK0413943.1"/>
    <property type="molecule type" value="Genomic_DNA"/>
</dbReference>
<comment type="caution">
    <text evidence="1">The sequence shown here is derived from an EMBL/GenBank/DDBJ whole genome shotgun (WGS) entry which is preliminary data.</text>
</comment>
<dbReference type="PANTHER" id="PTHR46306">
    <property type="entry name" value="BTB/POZ DOMAIN-CONTAINING PROTEIN 9"/>
    <property type="match status" value="1"/>
</dbReference>
<dbReference type="InterPro" id="IPR008979">
    <property type="entry name" value="Galactose-bd-like_sf"/>
</dbReference>
<keyword evidence="2" id="KW-1185">Reference proteome</keyword>
<reference evidence="1" key="1">
    <citation type="submission" date="2023-06" db="EMBL/GenBank/DDBJ databases">
        <title>Genomic analysis of the entomopathogenic nematode Steinernema hermaphroditum.</title>
        <authorList>
            <person name="Schwarz E.M."/>
            <person name="Heppert J.K."/>
            <person name="Baniya A."/>
            <person name="Schwartz H.T."/>
            <person name="Tan C.-H."/>
            <person name="Antoshechkin I."/>
            <person name="Sternberg P.W."/>
            <person name="Goodrich-Blair H."/>
            <person name="Dillman A.R."/>
        </authorList>
    </citation>
    <scope>NUCLEOTIDE SEQUENCE</scope>
    <source>
        <strain evidence="1">PS9179</strain>
        <tissue evidence="1">Whole animal</tissue>
    </source>
</reference>
<dbReference type="Proteomes" id="UP001175271">
    <property type="component" value="Unassembled WGS sequence"/>
</dbReference>
<dbReference type="GO" id="GO:0005737">
    <property type="term" value="C:cytoplasm"/>
    <property type="evidence" value="ECO:0007669"/>
    <property type="project" value="TreeGrafter"/>
</dbReference>
<evidence type="ECO:0000313" key="2">
    <source>
        <dbReference type="Proteomes" id="UP001175271"/>
    </source>
</evidence>
<organism evidence="1 2">
    <name type="scientific">Steinernema hermaphroditum</name>
    <dbReference type="NCBI Taxonomy" id="289476"/>
    <lineage>
        <taxon>Eukaryota</taxon>
        <taxon>Metazoa</taxon>
        <taxon>Ecdysozoa</taxon>
        <taxon>Nematoda</taxon>
        <taxon>Chromadorea</taxon>
        <taxon>Rhabditida</taxon>
        <taxon>Tylenchina</taxon>
        <taxon>Panagrolaimomorpha</taxon>
        <taxon>Strongyloidoidea</taxon>
        <taxon>Steinernematidae</taxon>
        <taxon>Steinernema</taxon>
    </lineage>
</organism>
<dbReference type="GO" id="GO:0008344">
    <property type="term" value="P:adult locomotory behavior"/>
    <property type="evidence" value="ECO:0007669"/>
    <property type="project" value="TreeGrafter"/>
</dbReference>
<evidence type="ECO:0000313" key="1">
    <source>
        <dbReference type="EMBL" id="KAK0413943.1"/>
    </source>
</evidence>
<proteinExistence type="predicted"/>
<dbReference type="PANTHER" id="PTHR46306:SF1">
    <property type="entry name" value="BTB_POZ DOMAIN-CONTAINING PROTEIN 9"/>
    <property type="match status" value="1"/>
</dbReference>
<dbReference type="InterPro" id="IPR052407">
    <property type="entry name" value="BTB_POZ_domain_cont_9"/>
</dbReference>
<accession>A0AA39LY62</accession>
<dbReference type="GO" id="GO:0048512">
    <property type="term" value="P:circadian behavior"/>
    <property type="evidence" value="ECO:0007669"/>
    <property type="project" value="TreeGrafter"/>
</dbReference>
<sequence>MDLLPLIFYDNLTEQLRRNDLDVLKDLPGRWTLAAATHYEKRRKLHVELTPNAEGTAVGISFRGFSHDPFKIDHKLNSAPTLEDTWTRQKNPAVSGWQRLDAEYATKNDRDSDRDKCVLHKLGESKGITVKFGRCYLLESVQFTLWDGNWRFYCYYVETSMNGKVWKRVIDKSSVESRGLQNLNFDMHPATYIRIVGTSSVTEFFDIYNFQCPATE</sequence>
<dbReference type="Gene3D" id="2.60.120.260">
    <property type="entry name" value="Galactose-binding domain-like"/>
    <property type="match status" value="1"/>
</dbReference>
<dbReference type="SUPFAM" id="SSF49785">
    <property type="entry name" value="Galactose-binding domain-like"/>
    <property type="match status" value="1"/>
</dbReference>
<protein>
    <recommendedName>
        <fullName evidence="3">F5/8 type C domain-containing protein</fullName>
    </recommendedName>
</protein>
<evidence type="ECO:0008006" key="3">
    <source>
        <dbReference type="Google" id="ProtNLM"/>
    </source>
</evidence>
<dbReference type="GO" id="GO:0050804">
    <property type="term" value="P:modulation of chemical synaptic transmission"/>
    <property type="evidence" value="ECO:0007669"/>
    <property type="project" value="TreeGrafter"/>
</dbReference>
<dbReference type="AlphaFoldDB" id="A0AA39LY62"/>
<gene>
    <name evidence="1" type="ORF">QR680_007071</name>
</gene>
<name>A0AA39LY62_9BILA</name>